<protein>
    <submittedName>
        <fullName evidence="2">Histone deacetylase 12</fullName>
    </submittedName>
</protein>
<dbReference type="InterPro" id="IPR023696">
    <property type="entry name" value="Ureohydrolase_dom_sf"/>
</dbReference>
<sequence length="229" mass="25450">LAAEVALQRGLACSTAGGTHHAFPSYGSGFCLLNDLAVKLNLFHVSNILQGDGTAFIFKEEPSVFTFSVHCGKNFPLRKQQSDLDISVEDGLEDKDYLSTAILFYTQVFFTFKSLTDFLNDFKCPLGLYQRDLFVLKTVVKRGVPIAAVIGGGYSRDIDKLSLRHSIVHRAATQVNETQQIEDLFVQFYVQKQLVLKPSSHYNLAIHVSGLEGVWYVKLGSLIKRILSG</sequence>
<organism evidence="2 3">
    <name type="scientific">Astatotilapia calliptera</name>
    <name type="common">Eastern happy</name>
    <name type="synonym">Chromis callipterus</name>
    <dbReference type="NCBI Taxonomy" id="8154"/>
    <lineage>
        <taxon>Eukaryota</taxon>
        <taxon>Metazoa</taxon>
        <taxon>Chordata</taxon>
        <taxon>Craniata</taxon>
        <taxon>Vertebrata</taxon>
        <taxon>Euteleostomi</taxon>
        <taxon>Actinopterygii</taxon>
        <taxon>Neopterygii</taxon>
        <taxon>Teleostei</taxon>
        <taxon>Neoteleostei</taxon>
        <taxon>Acanthomorphata</taxon>
        <taxon>Ovalentaria</taxon>
        <taxon>Cichlomorphae</taxon>
        <taxon>Cichliformes</taxon>
        <taxon>Cichlidae</taxon>
        <taxon>African cichlids</taxon>
        <taxon>Pseudocrenilabrinae</taxon>
        <taxon>Haplochromini</taxon>
        <taxon>Astatotilapia</taxon>
    </lineage>
</organism>
<dbReference type="InterPro" id="IPR037138">
    <property type="entry name" value="His_deacetylse_dom_sf"/>
</dbReference>
<reference evidence="2 3" key="1">
    <citation type="submission" date="2018-05" db="EMBL/GenBank/DDBJ databases">
        <authorList>
            <person name="Datahose"/>
        </authorList>
    </citation>
    <scope>NUCLEOTIDE SEQUENCE</scope>
</reference>
<proteinExistence type="predicted"/>
<feature type="domain" description="Histone deacetylase" evidence="1">
    <location>
        <begin position="8"/>
        <end position="105"/>
    </location>
</feature>
<dbReference type="Proteomes" id="UP000265100">
    <property type="component" value="Chromosome 14"/>
</dbReference>
<reference evidence="2" key="4">
    <citation type="submission" date="2025-09" db="UniProtKB">
        <authorList>
            <consortium name="Ensembl"/>
        </authorList>
    </citation>
    <scope>IDENTIFICATION</scope>
</reference>
<dbReference type="OMA" id="DGFCIFN"/>
<name>A0A3P8N6K9_ASTCA</name>
<dbReference type="AlphaFoldDB" id="A0A3P8N6K9"/>
<dbReference type="InterPro" id="IPR023801">
    <property type="entry name" value="His_deacetylse_dom"/>
</dbReference>
<reference evidence="2" key="3">
    <citation type="submission" date="2025-08" db="UniProtKB">
        <authorList>
            <consortium name="Ensembl"/>
        </authorList>
    </citation>
    <scope>IDENTIFICATION</scope>
</reference>
<evidence type="ECO:0000313" key="3">
    <source>
        <dbReference type="Proteomes" id="UP000265100"/>
    </source>
</evidence>
<evidence type="ECO:0000259" key="1">
    <source>
        <dbReference type="Pfam" id="PF00850"/>
    </source>
</evidence>
<dbReference type="STRING" id="8154.ENSACLP00000000393"/>
<dbReference type="Gene3D" id="3.40.800.20">
    <property type="entry name" value="Histone deacetylase domain"/>
    <property type="match status" value="1"/>
</dbReference>
<keyword evidence="3" id="KW-1185">Reference proteome</keyword>
<dbReference type="Bgee" id="ENSACLG00000000297">
    <property type="expression patterns" value="Expressed in anal fin and 6 other cell types or tissues"/>
</dbReference>
<reference evidence="3" key="2">
    <citation type="submission" date="2023-03" db="EMBL/GenBank/DDBJ databases">
        <authorList>
            <consortium name="Wellcome Sanger Institute Data Sharing"/>
        </authorList>
    </citation>
    <scope>NUCLEOTIDE SEQUENCE [LARGE SCALE GENOMIC DNA]</scope>
</reference>
<dbReference type="Ensembl" id="ENSACLT00000000405.2">
    <property type="protein sequence ID" value="ENSACLP00000000393.2"/>
    <property type="gene ID" value="ENSACLG00000000297.2"/>
</dbReference>
<accession>A0A3P8N6K9</accession>
<dbReference type="GeneTree" id="ENSGT00940000166005"/>
<dbReference type="SUPFAM" id="SSF52768">
    <property type="entry name" value="Arginase/deacetylase"/>
    <property type="match status" value="1"/>
</dbReference>
<dbReference type="Pfam" id="PF00850">
    <property type="entry name" value="Hist_deacetyl"/>
    <property type="match status" value="1"/>
</dbReference>
<dbReference type="GO" id="GO:0004407">
    <property type="term" value="F:histone deacetylase activity"/>
    <property type="evidence" value="ECO:0007669"/>
    <property type="project" value="TreeGrafter"/>
</dbReference>
<evidence type="ECO:0000313" key="2">
    <source>
        <dbReference type="Ensembl" id="ENSACLP00000000393.2"/>
    </source>
</evidence>
<dbReference type="PANTHER" id="PTHR10625">
    <property type="entry name" value="HISTONE DEACETYLASE HDAC1-RELATED"/>
    <property type="match status" value="1"/>
</dbReference>
<dbReference type="PANTHER" id="PTHR10625:SF19">
    <property type="entry name" value="HISTONE DEACETYLASE 12"/>
    <property type="match status" value="1"/>
</dbReference>
<dbReference type="GO" id="GO:0040029">
    <property type="term" value="P:epigenetic regulation of gene expression"/>
    <property type="evidence" value="ECO:0007669"/>
    <property type="project" value="TreeGrafter"/>
</dbReference>